<dbReference type="EMBL" id="CM023482">
    <property type="protein sequence ID" value="KAH6940009.1"/>
    <property type="molecule type" value="Genomic_DNA"/>
</dbReference>
<proteinExistence type="predicted"/>
<reference evidence="1" key="1">
    <citation type="submission" date="2020-05" db="EMBL/GenBank/DDBJ databases">
        <title>Large-scale comparative analyses of tick genomes elucidate their genetic diversity and vector capacities.</title>
        <authorList>
            <person name="Jia N."/>
            <person name="Wang J."/>
            <person name="Shi W."/>
            <person name="Du L."/>
            <person name="Sun Y."/>
            <person name="Zhan W."/>
            <person name="Jiang J."/>
            <person name="Wang Q."/>
            <person name="Zhang B."/>
            <person name="Ji P."/>
            <person name="Sakyi L.B."/>
            <person name="Cui X."/>
            <person name="Yuan T."/>
            <person name="Jiang B."/>
            <person name="Yang W."/>
            <person name="Lam T.T.-Y."/>
            <person name="Chang Q."/>
            <person name="Ding S."/>
            <person name="Wang X."/>
            <person name="Zhu J."/>
            <person name="Ruan X."/>
            <person name="Zhao L."/>
            <person name="Wei J."/>
            <person name="Que T."/>
            <person name="Du C."/>
            <person name="Cheng J."/>
            <person name="Dai P."/>
            <person name="Han X."/>
            <person name="Huang E."/>
            <person name="Gao Y."/>
            <person name="Liu J."/>
            <person name="Shao H."/>
            <person name="Ye R."/>
            <person name="Li L."/>
            <person name="Wei W."/>
            <person name="Wang X."/>
            <person name="Wang C."/>
            <person name="Yang T."/>
            <person name="Huo Q."/>
            <person name="Li W."/>
            <person name="Guo W."/>
            <person name="Chen H."/>
            <person name="Zhou L."/>
            <person name="Ni X."/>
            <person name="Tian J."/>
            <person name="Zhou Y."/>
            <person name="Sheng Y."/>
            <person name="Liu T."/>
            <person name="Pan Y."/>
            <person name="Xia L."/>
            <person name="Li J."/>
            <person name="Zhao F."/>
            <person name="Cao W."/>
        </authorList>
    </citation>
    <scope>NUCLEOTIDE SEQUENCE</scope>
    <source>
        <strain evidence="1">Hyas-2018</strain>
    </source>
</reference>
<accession>A0ACB7T1Y7</accession>
<organism evidence="1 2">
    <name type="scientific">Hyalomma asiaticum</name>
    <name type="common">Tick</name>
    <dbReference type="NCBI Taxonomy" id="266040"/>
    <lineage>
        <taxon>Eukaryota</taxon>
        <taxon>Metazoa</taxon>
        <taxon>Ecdysozoa</taxon>
        <taxon>Arthropoda</taxon>
        <taxon>Chelicerata</taxon>
        <taxon>Arachnida</taxon>
        <taxon>Acari</taxon>
        <taxon>Parasitiformes</taxon>
        <taxon>Ixodida</taxon>
        <taxon>Ixodoidea</taxon>
        <taxon>Ixodidae</taxon>
        <taxon>Hyalomminae</taxon>
        <taxon>Hyalomma</taxon>
    </lineage>
</organism>
<dbReference type="Proteomes" id="UP000821845">
    <property type="component" value="Chromosome 2"/>
</dbReference>
<gene>
    <name evidence="1" type="ORF">HPB50_024011</name>
</gene>
<keyword evidence="2" id="KW-1185">Reference proteome</keyword>
<evidence type="ECO:0000313" key="2">
    <source>
        <dbReference type="Proteomes" id="UP000821845"/>
    </source>
</evidence>
<sequence length="95" mass="10544">MFCLCVKPHLVQAVFKGDVEEVEELLAEGEEANYQDAERRSVLHAAAFCGLHQVAALLLAHGARVNAKDNKWATPLHRACASGYEASYQYLYAKH</sequence>
<name>A0ACB7T1Y7_HYAAI</name>
<evidence type="ECO:0000313" key="1">
    <source>
        <dbReference type="EMBL" id="KAH6940009.1"/>
    </source>
</evidence>
<comment type="caution">
    <text evidence="1">The sequence shown here is derived from an EMBL/GenBank/DDBJ whole genome shotgun (WGS) entry which is preliminary data.</text>
</comment>
<protein>
    <submittedName>
        <fullName evidence="1">Uncharacterized protein</fullName>
    </submittedName>
</protein>